<feature type="transmembrane region" description="Helical" evidence="6">
    <location>
        <begin position="126"/>
        <end position="143"/>
    </location>
</feature>
<feature type="transmembrane region" description="Helical" evidence="6">
    <location>
        <begin position="93"/>
        <end position="120"/>
    </location>
</feature>
<dbReference type="PANTHER" id="PTHR42718">
    <property type="entry name" value="MAJOR FACILITATOR SUPERFAMILY MULTIDRUG TRANSPORTER MFSC"/>
    <property type="match status" value="1"/>
</dbReference>
<dbReference type="InterPro" id="IPR020846">
    <property type="entry name" value="MFS_dom"/>
</dbReference>
<keyword evidence="4 6" id="KW-1133">Transmembrane helix</keyword>
<feature type="transmembrane region" description="Helical" evidence="6">
    <location>
        <begin position="55"/>
        <end position="81"/>
    </location>
</feature>
<proteinExistence type="predicted"/>
<feature type="transmembrane region" description="Helical" evidence="6">
    <location>
        <begin position="155"/>
        <end position="176"/>
    </location>
</feature>
<feature type="transmembrane region" description="Helical" evidence="6">
    <location>
        <begin position="26"/>
        <end position="49"/>
    </location>
</feature>
<dbReference type="AlphaFoldDB" id="A0A327JRQ2"/>
<evidence type="ECO:0000313" key="9">
    <source>
        <dbReference type="Proteomes" id="UP000249299"/>
    </source>
</evidence>
<feature type="transmembrane region" description="Helical" evidence="6">
    <location>
        <begin position="416"/>
        <end position="436"/>
    </location>
</feature>
<feature type="transmembrane region" description="Helical" evidence="6">
    <location>
        <begin position="316"/>
        <end position="334"/>
    </location>
</feature>
<dbReference type="Pfam" id="PF07690">
    <property type="entry name" value="MFS_1"/>
    <property type="match status" value="1"/>
</dbReference>
<dbReference type="OrthoDB" id="9812221at2"/>
<dbReference type="GO" id="GO:0016020">
    <property type="term" value="C:membrane"/>
    <property type="evidence" value="ECO:0007669"/>
    <property type="project" value="UniProtKB-SubCell"/>
</dbReference>
<evidence type="ECO:0000256" key="4">
    <source>
        <dbReference type="ARBA" id="ARBA00022989"/>
    </source>
</evidence>
<keyword evidence="9" id="KW-1185">Reference proteome</keyword>
<keyword evidence="3 6" id="KW-0812">Transmembrane</keyword>
<dbReference type="SUPFAM" id="SSF103473">
    <property type="entry name" value="MFS general substrate transporter"/>
    <property type="match status" value="1"/>
</dbReference>
<dbReference type="InterPro" id="IPR011701">
    <property type="entry name" value="MFS"/>
</dbReference>
<keyword evidence="5 6" id="KW-0472">Membrane</keyword>
<evidence type="ECO:0000256" key="1">
    <source>
        <dbReference type="ARBA" id="ARBA00004141"/>
    </source>
</evidence>
<evidence type="ECO:0000256" key="6">
    <source>
        <dbReference type="SAM" id="Phobius"/>
    </source>
</evidence>
<evidence type="ECO:0000256" key="2">
    <source>
        <dbReference type="ARBA" id="ARBA00022448"/>
    </source>
</evidence>
<dbReference type="PROSITE" id="PS50850">
    <property type="entry name" value="MFS"/>
    <property type="match status" value="1"/>
</dbReference>
<dbReference type="CDD" id="cd17321">
    <property type="entry name" value="MFS_MMR_MDR_like"/>
    <property type="match status" value="1"/>
</dbReference>
<dbReference type="EMBL" id="NPEV01000005">
    <property type="protein sequence ID" value="RAI29170.1"/>
    <property type="molecule type" value="Genomic_DNA"/>
</dbReference>
<feature type="transmembrane region" description="Helical" evidence="6">
    <location>
        <begin position="244"/>
        <end position="263"/>
    </location>
</feature>
<feature type="transmembrane region" description="Helical" evidence="6">
    <location>
        <begin position="448"/>
        <end position="469"/>
    </location>
</feature>
<keyword evidence="2" id="KW-0813">Transport</keyword>
<dbReference type="PRINTS" id="PR01036">
    <property type="entry name" value="TCRTETB"/>
</dbReference>
<protein>
    <submittedName>
        <fullName evidence="8">MFS transporter</fullName>
    </submittedName>
</protein>
<evidence type="ECO:0000313" key="8">
    <source>
        <dbReference type="EMBL" id="RAI29170.1"/>
    </source>
</evidence>
<sequence length="485" mass="48680">METSLKPIPAEQTMATDGDTSVPTRWALASLALAMLMSSLSISSANVALPTIAQAFAASFGTVQWVVLAYLLAVTVFSVGAGRLADIVGPRRVLLAGILVFTAASAACAAAPTLAVLVVARGLQGLGGAVLLALTVAMVRATVPRQRTGSAMGLLGTMSAVGTALGPSLGGALIAGAGWRSIFLVMVPMGCLAAVLCLRHLPRDRQAGRPDRKAFDATGTLVLTLTLVAYALSTTTGIDIGGGTTVLVAASIAGAILFLRIEARAASPLIDPKTFADPALRSGLAANLLVSAVMMATFLVGPFYLSRSLGLGEATVGLVMSVGPTVSALTGIPAGRIVDRFGAPRVVVFGLVEMATGALLLALLPGIAGVAGYVTALAVLTPGYQLFLAANNTAVMTGGAEDRRGVVSGMLSLSRNLGFITGASVLGAVFAFGAAAPVASASGEAVAAGLRLTFLVAAGLMAIALVLMLRSRGVDRRATSAPEDA</sequence>
<organism evidence="8 9">
    <name type="scientific">Rhodobium orientis</name>
    <dbReference type="NCBI Taxonomy" id="34017"/>
    <lineage>
        <taxon>Bacteria</taxon>
        <taxon>Pseudomonadati</taxon>
        <taxon>Pseudomonadota</taxon>
        <taxon>Alphaproteobacteria</taxon>
        <taxon>Hyphomicrobiales</taxon>
        <taxon>Rhodobiaceae</taxon>
        <taxon>Rhodobium</taxon>
    </lineage>
</organism>
<dbReference type="InterPro" id="IPR036259">
    <property type="entry name" value="MFS_trans_sf"/>
</dbReference>
<dbReference type="GO" id="GO:0022857">
    <property type="term" value="F:transmembrane transporter activity"/>
    <property type="evidence" value="ECO:0007669"/>
    <property type="project" value="InterPro"/>
</dbReference>
<evidence type="ECO:0000259" key="7">
    <source>
        <dbReference type="PROSITE" id="PS50850"/>
    </source>
</evidence>
<comment type="subcellular location">
    <subcellularLocation>
        <location evidence="1">Membrane</location>
        <topology evidence="1">Multi-pass membrane protein</topology>
    </subcellularLocation>
</comment>
<feature type="transmembrane region" description="Helical" evidence="6">
    <location>
        <begin position="373"/>
        <end position="395"/>
    </location>
</feature>
<reference evidence="8 9" key="1">
    <citation type="submission" date="2017-07" db="EMBL/GenBank/DDBJ databases">
        <title>Draft Genome Sequences of Select Purple Nonsulfur Bacteria.</title>
        <authorList>
            <person name="Lasarre B."/>
            <person name="Mckinlay J.B."/>
        </authorList>
    </citation>
    <scope>NUCLEOTIDE SEQUENCE [LARGE SCALE GENOMIC DNA]</scope>
    <source>
        <strain evidence="8 9">DSM 11290</strain>
    </source>
</reference>
<accession>A0A327JRQ2</accession>
<dbReference type="Gene3D" id="1.20.1720.10">
    <property type="entry name" value="Multidrug resistance protein D"/>
    <property type="match status" value="1"/>
</dbReference>
<dbReference type="Gene3D" id="1.20.1250.20">
    <property type="entry name" value="MFS general substrate transporter like domains"/>
    <property type="match status" value="1"/>
</dbReference>
<dbReference type="PANTHER" id="PTHR42718:SF9">
    <property type="entry name" value="MAJOR FACILITATOR SUPERFAMILY MULTIDRUG TRANSPORTER MFSC"/>
    <property type="match status" value="1"/>
</dbReference>
<evidence type="ECO:0000256" key="5">
    <source>
        <dbReference type="ARBA" id="ARBA00023136"/>
    </source>
</evidence>
<name>A0A327JRQ2_9HYPH</name>
<feature type="transmembrane region" description="Helical" evidence="6">
    <location>
        <begin position="346"/>
        <end position="367"/>
    </location>
</feature>
<feature type="transmembrane region" description="Helical" evidence="6">
    <location>
        <begin position="182"/>
        <end position="202"/>
    </location>
</feature>
<feature type="domain" description="Major facilitator superfamily (MFS) profile" evidence="7">
    <location>
        <begin position="27"/>
        <end position="476"/>
    </location>
</feature>
<feature type="transmembrane region" description="Helical" evidence="6">
    <location>
        <begin position="284"/>
        <end position="304"/>
    </location>
</feature>
<gene>
    <name evidence="8" type="ORF">CH339_04205</name>
</gene>
<evidence type="ECO:0000256" key="3">
    <source>
        <dbReference type="ARBA" id="ARBA00022692"/>
    </source>
</evidence>
<dbReference type="Proteomes" id="UP000249299">
    <property type="component" value="Unassembled WGS sequence"/>
</dbReference>
<feature type="transmembrane region" description="Helical" evidence="6">
    <location>
        <begin position="214"/>
        <end position="232"/>
    </location>
</feature>
<comment type="caution">
    <text evidence="8">The sequence shown here is derived from an EMBL/GenBank/DDBJ whole genome shotgun (WGS) entry which is preliminary data.</text>
</comment>